<keyword evidence="4" id="KW-1185">Reference proteome</keyword>
<evidence type="ECO:0000256" key="1">
    <source>
        <dbReference type="ARBA" id="ARBA00008791"/>
    </source>
</evidence>
<dbReference type="SUPFAM" id="SSF52402">
    <property type="entry name" value="Adenine nucleotide alpha hydrolases-like"/>
    <property type="match status" value="1"/>
</dbReference>
<dbReference type="PANTHER" id="PTHR46268">
    <property type="entry name" value="STRESS RESPONSE PROTEIN NHAX"/>
    <property type="match status" value="1"/>
</dbReference>
<proteinExistence type="inferred from homology"/>
<accession>A0ABQ5JNA0</accession>
<dbReference type="EMBL" id="BQXO01000003">
    <property type="protein sequence ID" value="GKT06009.1"/>
    <property type="molecule type" value="Genomic_DNA"/>
</dbReference>
<dbReference type="InterPro" id="IPR006015">
    <property type="entry name" value="Universal_stress_UspA"/>
</dbReference>
<reference evidence="3 4" key="1">
    <citation type="submission" date="2022-03" db="EMBL/GenBank/DDBJ databases">
        <title>Draft genome sequence of Furfurilactobacillus curtus JCM 31185.</title>
        <authorList>
            <person name="Suzuki S."/>
            <person name="Endo A."/>
            <person name="Kajikawa A."/>
        </authorList>
    </citation>
    <scope>NUCLEOTIDE SEQUENCE [LARGE SCALE GENOMIC DNA]</scope>
    <source>
        <strain evidence="3 4">JCM 31185</strain>
    </source>
</reference>
<dbReference type="InterPro" id="IPR006016">
    <property type="entry name" value="UspA"/>
</dbReference>
<feature type="domain" description="UspA" evidence="2">
    <location>
        <begin position="6"/>
        <end position="144"/>
    </location>
</feature>
<dbReference type="PRINTS" id="PR01438">
    <property type="entry name" value="UNVRSLSTRESS"/>
</dbReference>
<gene>
    <name evidence="3" type="primary">uspA2_2</name>
    <name evidence="3" type="ORF">JCM31185_12970</name>
</gene>
<dbReference type="Proteomes" id="UP001628078">
    <property type="component" value="Unassembled WGS sequence"/>
</dbReference>
<evidence type="ECO:0000313" key="3">
    <source>
        <dbReference type="EMBL" id="GKT06009.1"/>
    </source>
</evidence>
<comment type="caution">
    <text evidence="3">The sequence shown here is derived from an EMBL/GenBank/DDBJ whole genome shotgun (WGS) entry which is preliminary data.</text>
</comment>
<dbReference type="RefSeq" id="WP_407883784.1">
    <property type="nucleotide sequence ID" value="NZ_BQXO01000003.1"/>
</dbReference>
<protein>
    <submittedName>
        <fullName evidence="3">Universal stress protein</fullName>
    </submittedName>
</protein>
<dbReference type="InterPro" id="IPR014729">
    <property type="entry name" value="Rossmann-like_a/b/a_fold"/>
</dbReference>
<dbReference type="PANTHER" id="PTHR46268:SF6">
    <property type="entry name" value="UNIVERSAL STRESS PROTEIN UP12"/>
    <property type="match status" value="1"/>
</dbReference>
<evidence type="ECO:0000313" key="4">
    <source>
        <dbReference type="Proteomes" id="UP001628078"/>
    </source>
</evidence>
<evidence type="ECO:0000259" key="2">
    <source>
        <dbReference type="Pfam" id="PF00582"/>
    </source>
</evidence>
<organism evidence="3 4">
    <name type="scientific">Furfurilactobacillus curtus</name>
    <dbReference type="NCBI Taxonomy" id="1746200"/>
    <lineage>
        <taxon>Bacteria</taxon>
        <taxon>Bacillati</taxon>
        <taxon>Bacillota</taxon>
        <taxon>Bacilli</taxon>
        <taxon>Lactobacillales</taxon>
        <taxon>Lactobacillaceae</taxon>
        <taxon>Furfurilactobacillus</taxon>
    </lineage>
</organism>
<comment type="similarity">
    <text evidence="1">Belongs to the universal stress protein A family.</text>
</comment>
<dbReference type="Pfam" id="PF00582">
    <property type="entry name" value="Usp"/>
    <property type="match status" value="1"/>
</dbReference>
<dbReference type="CDD" id="cd00293">
    <property type="entry name" value="USP-like"/>
    <property type="match status" value="1"/>
</dbReference>
<sequence>MPFKPKHILVPTDESSNAEAALNTAVTIAQQTDADISLLEVVAPMYSAPEYPLEDVSAQLQQRADGYLKRLTKSVADQTGFTNIKTTVIHDAPKPTIAKYFPEQHDIDLIVIGATGTNAFERAILGSTTGYVVREAVVDVLVVKDEAN</sequence>
<name>A0ABQ5JNA0_9LACO</name>
<dbReference type="Gene3D" id="3.40.50.620">
    <property type="entry name" value="HUPs"/>
    <property type="match status" value="1"/>
</dbReference>